<evidence type="ECO:0000259" key="3">
    <source>
        <dbReference type="PROSITE" id="PS50878"/>
    </source>
</evidence>
<evidence type="ECO:0000313" key="5">
    <source>
        <dbReference type="Proteomes" id="UP000567179"/>
    </source>
</evidence>
<feature type="region of interest" description="Disordered" evidence="2">
    <location>
        <begin position="1"/>
        <end position="51"/>
    </location>
</feature>
<dbReference type="PANTHER" id="PTHR33481">
    <property type="entry name" value="REVERSE TRANSCRIPTASE"/>
    <property type="match status" value="1"/>
</dbReference>
<dbReference type="Pfam" id="PF14529">
    <property type="entry name" value="Exo_endo_phos_2"/>
    <property type="match status" value="1"/>
</dbReference>
<dbReference type="Pfam" id="PF00078">
    <property type="entry name" value="RVT_1"/>
    <property type="match status" value="1"/>
</dbReference>
<feature type="compositionally biased region" description="Basic and acidic residues" evidence="2">
    <location>
        <begin position="579"/>
        <end position="589"/>
    </location>
</feature>
<dbReference type="CDD" id="cd01650">
    <property type="entry name" value="RT_nLTR_like"/>
    <property type="match status" value="1"/>
</dbReference>
<dbReference type="GO" id="GO:0003824">
    <property type="term" value="F:catalytic activity"/>
    <property type="evidence" value="ECO:0007669"/>
    <property type="project" value="InterPro"/>
</dbReference>
<name>A0A8H5AZV1_9AGAR</name>
<feature type="coiled-coil region" evidence="1">
    <location>
        <begin position="858"/>
        <end position="885"/>
    </location>
</feature>
<dbReference type="PROSITE" id="PS50878">
    <property type="entry name" value="RT_POL"/>
    <property type="match status" value="1"/>
</dbReference>
<feature type="region of interest" description="Disordered" evidence="2">
    <location>
        <begin position="558"/>
        <end position="589"/>
    </location>
</feature>
<proteinExistence type="predicted"/>
<dbReference type="EMBL" id="JAACJJ010000046">
    <property type="protein sequence ID" value="KAF5313929.1"/>
    <property type="molecule type" value="Genomic_DNA"/>
</dbReference>
<dbReference type="OrthoDB" id="2855870at2759"/>
<feature type="region of interest" description="Disordered" evidence="2">
    <location>
        <begin position="209"/>
        <end position="246"/>
    </location>
</feature>
<comment type="caution">
    <text evidence="4">The sequence shown here is derived from an EMBL/GenBank/DDBJ whole genome shotgun (WGS) entry which is preliminary data.</text>
</comment>
<organism evidence="4 5">
    <name type="scientific">Psilocybe cf. subviscida</name>
    <dbReference type="NCBI Taxonomy" id="2480587"/>
    <lineage>
        <taxon>Eukaryota</taxon>
        <taxon>Fungi</taxon>
        <taxon>Dikarya</taxon>
        <taxon>Basidiomycota</taxon>
        <taxon>Agaricomycotina</taxon>
        <taxon>Agaricomycetes</taxon>
        <taxon>Agaricomycetidae</taxon>
        <taxon>Agaricales</taxon>
        <taxon>Agaricineae</taxon>
        <taxon>Strophariaceae</taxon>
        <taxon>Psilocybe</taxon>
    </lineage>
</organism>
<reference evidence="4 5" key="1">
    <citation type="journal article" date="2020" name="ISME J.">
        <title>Uncovering the hidden diversity of litter-decomposition mechanisms in mushroom-forming fungi.</title>
        <authorList>
            <person name="Floudas D."/>
            <person name="Bentzer J."/>
            <person name="Ahren D."/>
            <person name="Johansson T."/>
            <person name="Persson P."/>
            <person name="Tunlid A."/>
        </authorList>
    </citation>
    <scope>NUCLEOTIDE SEQUENCE [LARGE SCALE GENOMIC DNA]</scope>
    <source>
        <strain evidence="4 5">CBS 101986</strain>
    </source>
</reference>
<feature type="coiled-coil region" evidence="1">
    <location>
        <begin position="152"/>
        <end position="186"/>
    </location>
</feature>
<feature type="compositionally biased region" description="Polar residues" evidence="2">
    <location>
        <begin position="217"/>
        <end position="232"/>
    </location>
</feature>
<dbReference type="PANTHER" id="PTHR33481:SF1">
    <property type="entry name" value="ENDONUCLEASE_EXONUCLEASE_PHOSPHATASE DOMAIN-CONTAINING PROTEIN-RELATED"/>
    <property type="match status" value="1"/>
</dbReference>
<evidence type="ECO:0000256" key="1">
    <source>
        <dbReference type="SAM" id="Coils"/>
    </source>
</evidence>
<dbReference type="Gene3D" id="3.60.10.10">
    <property type="entry name" value="Endonuclease/exonuclease/phosphatase"/>
    <property type="match status" value="1"/>
</dbReference>
<keyword evidence="5" id="KW-1185">Reference proteome</keyword>
<sequence>MSVVTRSPTKSENRTRKRKANEIVEMSPDKLRARKGPQVQRPTTPTPTNDTYTQSLLVTTQHAPTDNYDVADEDEDMYTNSEETATFENLSVYNHPAILTEEQMINNVALNLQETINMTKIAKEAGFGDILRHSQIASLVNVISDTAYERTLEQTKAMLSRLETLADKMENMEDKLTQNVQKMIDKTELHLANKVEEIQTQVKEKKSTTETYAKVASKQTTKTQENITQPPSNADKKDIPNNPTATYHPSRAVIAYQHGIPDHQKLAPAEICDKLNVALAGIQKSKEIQVVAARYTQHGNIIINTRADQNAMDFVKIANEILPQLHPEIPATARADVKWWKIQVDGVPTHRMTIGGEIYSHTSETVHKELLDCNPGYATISNRIIAKPRWLRTPDELQAIPHSSVVFAVDDEEAAKTLLKNGKLAAFGRYCTLRPFQDRPPVIQCTNCWGWEHKEAACRLKTRCRLCSGAHHEKEHEGKGPCDQCRKQAESAGDTVMEEEECHHQLKCAICALEQRDNIHHAADNRRCPARIEKWGTARANEKKAVKNNEPWKIVKPKTKARDKKQDTEHVYTTRKHQLNPDRPEQRSYKEMMRRSTKTITQPIKIAQLNCQQSKNTVINLLNQHGKDFDIFILQEPAWGFIGQRDGKEIFGPPSTSGWTPILPFSAPKENSRPRTMAYTKSRNDMTVTLRTDIIEHRDIQILDVLQQGNTAVTIINIYNDPRLKEKLNLPSRQPILITGDYNLHHVLWSAGPVGHDRVTDEIVSWLSGEGYTLLNEKGVITHPARNRRERDSVIDLSFANSEATTQDTFKDWCVDPSLAHDSDHYAIRFTIDHGRHEVPNPLGLKYSLKQVEPMKWIDIFNEEIEKVEEILQKLTTQHIEKEDLDVCAETITSTMQNATARVGKELRPSTTAKPWWDEELSNTAKALAEARLEEAEARRQQRTNHQYTQKKIATLRNYFHRQCRKKKKEWAVQKLENANELEIWQFQDWSKGSRNYPTPPIQRGQGMTPAVLHTDKCEALRSELFQPPPQLTTEFNPDLETPINDELPFEDITEEEVFEAIHKNSANTAPGYSQVTYQCIQWAWSSHKGKQYTLLLMRKCLQVGHHPRSWRKAVAVALRKPNKPDYSNPRAYRLITLLECMGKILERIVARRLTYLAGRYDLIPPGQFGGRSSSSTTDALLTFVNDIQSAWNHGYATSALTFDIKGYFDFVNHKRLLVELRRKKVPLVYIKWTASFLEGREAAVCLDGKIGEMKEVQNGIPQGSPISPILAAFYTAELLEVFDKKHSSYIRPHPDIPTDTQLLMYVDDGNLYVSSPSLETNVALLETAYRKVHEWLAKAGLSADLVKRELIHYCKPRSRKHTTSLGL</sequence>
<evidence type="ECO:0000256" key="2">
    <source>
        <dbReference type="SAM" id="MobiDB-lite"/>
    </source>
</evidence>
<feature type="domain" description="Reverse transcriptase" evidence="3">
    <location>
        <begin position="1100"/>
        <end position="1368"/>
    </location>
</feature>
<dbReference type="InterPro" id="IPR005135">
    <property type="entry name" value="Endo/exonuclease/phosphatase"/>
</dbReference>
<dbReference type="SUPFAM" id="SSF56219">
    <property type="entry name" value="DNase I-like"/>
    <property type="match status" value="1"/>
</dbReference>
<dbReference type="InterPro" id="IPR036691">
    <property type="entry name" value="Endo/exonu/phosph_ase_sf"/>
</dbReference>
<gene>
    <name evidence="4" type="ORF">D9619_013084</name>
</gene>
<feature type="compositionally biased region" description="Low complexity" evidence="2">
    <location>
        <begin position="42"/>
        <end position="51"/>
    </location>
</feature>
<dbReference type="Proteomes" id="UP000567179">
    <property type="component" value="Unassembled WGS sequence"/>
</dbReference>
<dbReference type="InterPro" id="IPR000477">
    <property type="entry name" value="RT_dom"/>
</dbReference>
<dbReference type="InterPro" id="IPR043502">
    <property type="entry name" value="DNA/RNA_pol_sf"/>
</dbReference>
<protein>
    <recommendedName>
        <fullName evidence="3">Reverse transcriptase domain-containing protein</fullName>
    </recommendedName>
</protein>
<dbReference type="SUPFAM" id="SSF56672">
    <property type="entry name" value="DNA/RNA polymerases"/>
    <property type="match status" value="1"/>
</dbReference>
<keyword evidence="1" id="KW-0175">Coiled coil</keyword>
<evidence type="ECO:0000313" key="4">
    <source>
        <dbReference type="EMBL" id="KAF5313929.1"/>
    </source>
</evidence>
<accession>A0A8H5AZV1</accession>